<comment type="caution">
    <text evidence="2">The sequence shown here is derived from an EMBL/GenBank/DDBJ whole genome shotgun (WGS) entry which is preliminary data.</text>
</comment>
<proteinExistence type="predicted"/>
<evidence type="ECO:0000256" key="1">
    <source>
        <dbReference type="SAM" id="Phobius"/>
    </source>
</evidence>
<feature type="transmembrane region" description="Helical" evidence="1">
    <location>
        <begin position="58"/>
        <end position="82"/>
    </location>
</feature>
<protein>
    <submittedName>
        <fullName evidence="2">Uncharacterized protein</fullName>
    </submittedName>
</protein>
<evidence type="ECO:0000313" key="3">
    <source>
        <dbReference type="Proteomes" id="UP001243717"/>
    </source>
</evidence>
<keyword evidence="1" id="KW-0472">Membrane</keyword>
<gene>
    <name evidence="2" type="ORF">QEH59_18445</name>
</gene>
<dbReference type="Proteomes" id="UP001243717">
    <property type="component" value="Unassembled WGS sequence"/>
</dbReference>
<sequence length="113" mass="12633">MKTIIQVHVFIRLCASGCIIYSLYQLIVAWPKVARLRDVIEKQKESIEMLGGTFDLGAFIPSFTEIFLGPVLLLMAGLFAFIGTKKIVELVIGQEQIKALLHSDRKGAQIQSR</sequence>
<dbReference type="RefSeq" id="WP_308986847.1">
    <property type="nucleotide sequence ID" value="NZ_JARXIC010000083.1"/>
</dbReference>
<keyword evidence="1" id="KW-0812">Transmembrane</keyword>
<name>A0ABU1ANN9_9BACT</name>
<feature type="transmembrane region" description="Helical" evidence="1">
    <location>
        <begin position="9"/>
        <end position="30"/>
    </location>
</feature>
<reference evidence="2 3" key="1">
    <citation type="submission" date="2023-04" db="EMBL/GenBank/DDBJ databases">
        <title>A novel bacteria isolated from coastal sediment.</title>
        <authorList>
            <person name="Liu X.-J."/>
            <person name="Du Z.-J."/>
        </authorList>
    </citation>
    <scope>NUCLEOTIDE SEQUENCE [LARGE SCALE GENOMIC DNA]</scope>
    <source>
        <strain evidence="2 3">SDUM461004</strain>
    </source>
</reference>
<accession>A0ABU1ANN9</accession>
<keyword evidence="1" id="KW-1133">Transmembrane helix</keyword>
<keyword evidence="3" id="KW-1185">Reference proteome</keyword>
<organism evidence="2 3">
    <name type="scientific">Thalassobacterium sedimentorum</name>
    <dbReference type="NCBI Taxonomy" id="3041258"/>
    <lineage>
        <taxon>Bacteria</taxon>
        <taxon>Pseudomonadati</taxon>
        <taxon>Verrucomicrobiota</taxon>
        <taxon>Opitutia</taxon>
        <taxon>Puniceicoccales</taxon>
        <taxon>Coraliomargaritaceae</taxon>
        <taxon>Thalassobacterium</taxon>
    </lineage>
</organism>
<dbReference type="EMBL" id="JARXIC010000083">
    <property type="protein sequence ID" value="MDQ8196415.1"/>
    <property type="molecule type" value="Genomic_DNA"/>
</dbReference>
<evidence type="ECO:0000313" key="2">
    <source>
        <dbReference type="EMBL" id="MDQ8196415.1"/>
    </source>
</evidence>